<evidence type="ECO:0000313" key="2">
    <source>
        <dbReference type="EMBL" id="MDO7252503.1"/>
    </source>
</evidence>
<keyword evidence="5" id="KW-1185">Reference proteome</keyword>
<organism evidence="3 4">
    <name type="scientific">Helicobacter cappadocius</name>
    <dbReference type="NCBI Taxonomy" id="3063998"/>
    <lineage>
        <taxon>Bacteria</taxon>
        <taxon>Pseudomonadati</taxon>
        <taxon>Campylobacterota</taxon>
        <taxon>Epsilonproteobacteria</taxon>
        <taxon>Campylobacterales</taxon>
        <taxon>Helicobacteraceae</taxon>
        <taxon>Helicobacter</taxon>
    </lineage>
</organism>
<evidence type="ECO:0000313" key="3">
    <source>
        <dbReference type="EMBL" id="MDP2538370.1"/>
    </source>
</evidence>
<dbReference type="GO" id="GO:0008360">
    <property type="term" value="P:regulation of cell shape"/>
    <property type="evidence" value="ECO:0007669"/>
    <property type="project" value="InterPro"/>
</dbReference>
<dbReference type="InterPro" id="IPR055342">
    <property type="entry name" value="MreC_beta-barrel_core"/>
</dbReference>
<dbReference type="EMBL" id="JAUPEV010000001">
    <property type="protein sequence ID" value="MDO7252503.1"/>
    <property type="molecule type" value="Genomic_DNA"/>
</dbReference>
<evidence type="ECO:0000313" key="5">
    <source>
        <dbReference type="Proteomes" id="UP001240777"/>
    </source>
</evidence>
<dbReference type="GO" id="GO:0005886">
    <property type="term" value="C:plasma membrane"/>
    <property type="evidence" value="ECO:0007669"/>
    <property type="project" value="TreeGrafter"/>
</dbReference>
<reference evidence="2 4" key="3">
    <citation type="journal article" date="2024" name="Syst. Appl. Microbiol.">
        <title>Helicobacter cappadocius sp. nov., from lizards: The first psychrotrophic Helicobacter species.</title>
        <authorList>
            <person name="Aydin F."/>
            <person name="Tarhane S."/>
            <person name="Karakaya E."/>
            <person name="Abay S."/>
            <person name="Kayman T."/>
            <person name="Guran O."/>
            <person name="Bozkurt E."/>
            <person name="Uzum N."/>
            <person name="Avci A."/>
            <person name="Olgun K."/>
            <person name="Jablonski D."/>
            <person name="Guran C."/>
            <person name="Burcin Saticioglu I."/>
        </authorList>
    </citation>
    <scope>NUCLEOTIDE SEQUENCE [LARGE SCALE GENOMIC DNA]</scope>
    <source>
        <strain evidence="2">Faydin-H75</strain>
        <strain evidence="4">faydin-H76</strain>
    </source>
</reference>
<dbReference type="InterPro" id="IPR007221">
    <property type="entry name" value="MreC"/>
</dbReference>
<comment type="caution">
    <text evidence="3">The sequence shown here is derived from an EMBL/GenBank/DDBJ whole genome shotgun (WGS) entry which is preliminary data.</text>
</comment>
<dbReference type="Gene3D" id="2.40.10.350">
    <property type="entry name" value="Rod shape-determining protein MreC, domain 2"/>
    <property type="match status" value="1"/>
</dbReference>
<gene>
    <name evidence="3" type="primary">mreC</name>
    <name evidence="2" type="ORF">Q5I04_01025</name>
    <name evidence="3" type="ORF">Q5I06_01025</name>
</gene>
<dbReference type="EMBL" id="JAUYZK010000001">
    <property type="protein sequence ID" value="MDP2538370.1"/>
    <property type="molecule type" value="Genomic_DNA"/>
</dbReference>
<dbReference type="RefSeq" id="WP_305516344.1">
    <property type="nucleotide sequence ID" value="NZ_JAUPEV010000001.1"/>
</dbReference>
<dbReference type="InterPro" id="IPR042175">
    <property type="entry name" value="Cell/Rod_MreC_2"/>
</dbReference>
<dbReference type="AlphaFoldDB" id="A0AA90TE96"/>
<dbReference type="Proteomes" id="UP001240777">
    <property type="component" value="Unassembled WGS sequence"/>
</dbReference>
<feature type="domain" description="Rod shape-determining protein MreC beta-barrel core" evidence="1">
    <location>
        <begin position="162"/>
        <end position="254"/>
    </location>
</feature>
<reference evidence="2" key="2">
    <citation type="submission" date="2023-07" db="EMBL/GenBank/DDBJ databases">
        <authorList>
            <person name="Aydin F."/>
            <person name="Tarhane S."/>
            <person name="Saticioglu I.B."/>
            <person name="Karakaya E."/>
            <person name="Abay S."/>
            <person name="Guran O."/>
            <person name="Bozkurt E."/>
            <person name="Uzum N."/>
            <person name="Olgun K."/>
            <person name="Jablonski D."/>
        </authorList>
    </citation>
    <scope>NUCLEOTIDE SEQUENCE</scope>
    <source>
        <strain evidence="2">Faydin-H75</strain>
    </source>
</reference>
<evidence type="ECO:0000313" key="4">
    <source>
        <dbReference type="Proteomes" id="UP001177258"/>
    </source>
</evidence>
<reference evidence="3 5" key="1">
    <citation type="submission" date="2023-07" db="EMBL/GenBank/DDBJ databases">
        <title>Unpublished Manusciprt.</title>
        <authorList>
            <person name="Aydin F."/>
            <person name="Tarhane S."/>
            <person name="Saticioglu I.B."/>
            <person name="Karakaya E."/>
            <person name="Abay S."/>
            <person name="Guran O."/>
            <person name="Bozkurt E."/>
            <person name="Uzum N."/>
            <person name="Olgun K."/>
            <person name="Jablonski D."/>
        </authorList>
    </citation>
    <scope>NUCLEOTIDE SEQUENCE</scope>
    <source>
        <strain evidence="5">faydin-H75</strain>
        <strain evidence="3">Faydin-H76</strain>
    </source>
</reference>
<proteinExistence type="predicted"/>
<dbReference type="Proteomes" id="UP001177258">
    <property type="component" value="Unassembled WGS sequence"/>
</dbReference>
<protein>
    <submittedName>
        <fullName evidence="3">Rod shape-determining protein MreC</fullName>
    </submittedName>
</protein>
<evidence type="ECO:0000259" key="1">
    <source>
        <dbReference type="Pfam" id="PF04085"/>
    </source>
</evidence>
<dbReference type="PANTHER" id="PTHR34138">
    <property type="entry name" value="CELL SHAPE-DETERMINING PROTEIN MREC"/>
    <property type="match status" value="1"/>
</dbReference>
<name>A0AA90TE96_9HELI</name>
<dbReference type="Pfam" id="PF04085">
    <property type="entry name" value="MreC"/>
    <property type="match status" value="1"/>
</dbReference>
<accession>A0AA90TE96</accession>
<sequence>MRYKPLSFIVIVVALLFIVFDSSQFLRYQTLHLTDKIKFWFFDTKEDIKLSYTKYIHQAQNIEKYEEKLKNYGQLELQLQAAQTQLTQLSEFLNKEITYQSPDFIATKAFSYVGMGDYDRIWMDLDTSSYPKNKIFGIVQNGNALGIAIIKNNRLMGLLNGNENCSYAVYVGKQKIPAIIRYDSSDPQKILADFIPAWLKVNVGDEVVTSGLDGVFTPNIKVGKITSVIQNYGYNTAELSPYAQKKDLSYMWLIDTKILQSNFGFNNSENK</sequence>
<dbReference type="NCBIfam" id="NF010507">
    <property type="entry name" value="PRK13922.10-6"/>
    <property type="match status" value="1"/>
</dbReference>
<dbReference type="PANTHER" id="PTHR34138:SF1">
    <property type="entry name" value="CELL SHAPE-DETERMINING PROTEIN MREC"/>
    <property type="match status" value="1"/>
</dbReference>